<dbReference type="PANTHER" id="PTHR13767">
    <property type="entry name" value="TRNA-PSEUDOURIDINE SYNTHASE"/>
    <property type="match status" value="1"/>
</dbReference>
<evidence type="ECO:0000313" key="9">
    <source>
        <dbReference type="Proteomes" id="UP000031258"/>
    </source>
</evidence>
<feature type="active site" description="Nucleophile" evidence="5">
    <location>
        <position position="43"/>
    </location>
</feature>
<feature type="domain" description="tRNA pseudouridylate synthase B C-terminal" evidence="7">
    <location>
        <begin position="176"/>
        <end position="241"/>
    </location>
</feature>
<evidence type="ECO:0000313" key="8">
    <source>
        <dbReference type="EMBL" id="KIE05983.1"/>
    </source>
</evidence>
<reference evidence="8 9" key="1">
    <citation type="submission" date="2014-11" db="EMBL/GenBank/DDBJ databases">
        <title>A Rickettsiales Symbiont of Amoebae With Ancient Features.</title>
        <authorList>
            <person name="Schulz F."/>
            <person name="Martijn J."/>
            <person name="Wascher F."/>
            <person name="Kostanjsek R."/>
            <person name="Ettema T.J."/>
            <person name="Horn M."/>
        </authorList>
    </citation>
    <scope>NUCLEOTIDE SEQUENCE [LARGE SCALE GENOMIC DNA]</scope>
    <source>
        <strain evidence="8 9">UWC36</strain>
    </source>
</reference>
<comment type="similarity">
    <text evidence="2 5">Belongs to the pseudouridine synthase TruB family. Type 1 subfamily.</text>
</comment>
<keyword evidence="9" id="KW-1185">Reference proteome</keyword>
<sequence>MNGWLLIDKPENISSAGALNFIKKLFKSIGLKNIKIGHAGTLDPFASGLLIVGVGEATKLINYIMDNSKAYDFTIKWGENRDTIDREGKTTEVSDKVPTPTELKAVIKPFYGVINQMPPEFSALKINGVRAYNLARQGLEVKLESRNVTIYNLDIISCNDDSATFAVKCGKGFYVRSLARDIALNLSACGYVTYLRRTESKNFIVDDAIPLDKIKNLLHNDDQISSLQFLQKNLKPITSVLDDILVWNLNEAEAKKLKTGMPIYLDAEFHEKSEVAALFNLKLIAICNFENGQLKPKRVFNL</sequence>
<protein>
    <recommendedName>
        <fullName evidence="5">tRNA pseudouridine synthase B</fullName>
        <ecNumber evidence="5">5.4.99.25</ecNumber>
    </recommendedName>
    <alternativeName>
        <fullName evidence="5">tRNA pseudouridine(55) synthase</fullName>
        <shortName evidence="5">Psi55 synthase</shortName>
    </alternativeName>
    <alternativeName>
        <fullName evidence="5">tRNA pseudouridylate synthase</fullName>
    </alternativeName>
    <alternativeName>
        <fullName evidence="5">tRNA-uridine isomerase</fullName>
    </alternativeName>
</protein>
<name>A0A0C1QQ28_9RICK</name>
<keyword evidence="3 5" id="KW-0819">tRNA processing</keyword>
<dbReference type="PATRIC" id="fig|86105.3.peg.398"/>
<dbReference type="GO" id="GO:0003723">
    <property type="term" value="F:RNA binding"/>
    <property type="evidence" value="ECO:0007669"/>
    <property type="project" value="InterPro"/>
</dbReference>
<dbReference type="Gene3D" id="3.30.2350.10">
    <property type="entry name" value="Pseudouridine synthase"/>
    <property type="match status" value="1"/>
</dbReference>
<dbReference type="GO" id="GO:0031119">
    <property type="term" value="P:tRNA pseudouridine synthesis"/>
    <property type="evidence" value="ECO:0007669"/>
    <property type="project" value="UniProtKB-UniRule"/>
</dbReference>
<dbReference type="RefSeq" id="WP_039455272.1">
    <property type="nucleotide sequence ID" value="NZ_JSWE01000058.1"/>
</dbReference>
<dbReference type="EC" id="5.4.99.25" evidence="5"/>
<evidence type="ECO:0000256" key="1">
    <source>
        <dbReference type="ARBA" id="ARBA00000385"/>
    </source>
</evidence>
<evidence type="ECO:0000256" key="2">
    <source>
        <dbReference type="ARBA" id="ARBA00005642"/>
    </source>
</evidence>
<dbReference type="InterPro" id="IPR014780">
    <property type="entry name" value="tRNA_psdUridine_synth_TruB"/>
</dbReference>
<evidence type="ECO:0000256" key="3">
    <source>
        <dbReference type="ARBA" id="ARBA00022694"/>
    </source>
</evidence>
<dbReference type="InterPro" id="IPR032819">
    <property type="entry name" value="TruB_C"/>
</dbReference>
<evidence type="ECO:0000256" key="5">
    <source>
        <dbReference type="HAMAP-Rule" id="MF_01080"/>
    </source>
</evidence>
<gene>
    <name evidence="8" type="primary">truB_2</name>
    <name evidence="5" type="synonym">truB</name>
    <name evidence="8" type="ORF">NF27_CG01630</name>
</gene>
<proteinExistence type="inferred from homology"/>
<comment type="caution">
    <text evidence="8">The sequence shown here is derived from an EMBL/GenBank/DDBJ whole genome shotgun (WGS) entry which is preliminary data.</text>
</comment>
<organism evidence="8 9">
    <name type="scientific">Candidatus Jidaibacter acanthamoebae</name>
    <dbReference type="NCBI Taxonomy" id="86105"/>
    <lineage>
        <taxon>Bacteria</taxon>
        <taxon>Pseudomonadati</taxon>
        <taxon>Pseudomonadota</taxon>
        <taxon>Alphaproteobacteria</taxon>
        <taxon>Rickettsiales</taxon>
        <taxon>Candidatus Midichloriaceae</taxon>
        <taxon>Candidatus Jidaibacter</taxon>
    </lineage>
</organism>
<evidence type="ECO:0000256" key="4">
    <source>
        <dbReference type="ARBA" id="ARBA00023235"/>
    </source>
</evidence>
<dbReference type="PANTHER" id="PTHR13767:SF2">
    <property type="entry name" value="PSEUDOURIDYLATE SYNTHASE TRUB1"/>
    <property type="match status" value="1"/>
</dbReference>
<evidence type="ECO:0000259" key="7">
    <source>
        <dbReference type="Pfam" id="PF16198"/>
    </source>
</evidence>
<dbReference type="SUPFAM" id="SSF55120">
    <property type="entry name" value="Pseudouridine synthase"/>
    <property type="match status" value="1"/>
</dbReference>
<dbReference type="AlphaFoldDB" id="A0A0C1QQ28"/>
<dbReference type="OrthoDB" id="9802309at2"/>
<dbReference type="GO" id="GO:1990481">
    <property type="term" value="P:mRNA pseudouridine synthesis"/>
    <property type="evidence" value="ECO:0007669"/>
    <property type="project" value="TreeGrafter"/>
</dbReference>
<dbReference type="NCBIfam" id="TIGR00431">
    <property type="entry name" value="TruB"/>
    <property type="match status" value="1"/>
</dbReference>
<accession>A0A0C1QQ28</accession>
<dbReference type="Pfam" id="PF16198">
    <property type="entry name" value="TruB_C_2"/>
    <property type="match status" value="1"/>
</dbReference>
<evidence type="ECO:0000259" key="6">
    <source>
        <dbReference type="Pfam" id="PF01509"/>
    </source>
</evidence>
<dbReference type="STRING" id="86105.NF27_CG01630"/>
<dbReference type="Proteomes" id="UP000031258">
    <property type="component" value="Unassembled WGS sequence"/>
</dbReference>
<dbReference type="EMBL" id="JSWE01000058">
    <property type="protein sequence ID" value="KIE05983.1"/>
    <property type="molecule type" value="Genomic_DNA"/>
</dbReference>
<comment type="catalytic activity">
    <reaction evidence="1 5">
        <text>uridine(55) in tRNA = pseudouridine(55) in tRNA</text>
        <dbReference type="Rhea" id="RHEA:42532"/>
        <dbReference type="Rhea" id="RHEA-COMP:10101"/>
        <dbReference type="Rhea" id="RHEA-COMP:10102"/>
        <dbReference type="ChEBI" id="CHEBI:65314"/>
        <dbReference type="ChEBI" id="CHEBI:65315"/>
        <dbReference type="EC" id="5.4.99.25"/>
    </reaction>
</comment>
<dbReference type="CDD" id="cd02573">
    <property type="entry name" value="PseudoU_synth_EcTruB"/>
    <property type="match status" value="1"/>
</dbReference>
<dbReference type="InterPro" id="IPR020103">
    <property type="entry name" value="PsdUridine_synth_cat_dom_sf"/>
</dbReference>
<feature type="domain" description="Pseudouridine synthase II N-terminal" evidence="6">
    <location>
        <begin position="32"/>
        <end position="175"/>
    </location>
</feature>
<dbReference type="Pfam" id="PF01509">
    <property type="entry name" value="TruB_N"/>
    <property type="match status" value="1"/>
</dbReference>
<keyword evidence="4 5" id="KW-0413">Isomerase</keyword>
<dbReference type="HAMAP" id="MF_01080">
    <property type="entry name" value="TruB_bact"/>
    <property type="match status" value="1"/>
</dbReference>
<dbReference type="GO" id="GO:0160148">
    <property type="term" value="F:tRNA pseudouridine(55) synthase activity"/>
    <property type="evidence" value="ECO:0007669"/>
    <property type="project" value="UniProtKB-EC"/>
</dbReference>
<dbReference type="InterPro" id="IPR002501">
    <property type="entry name" value="PsdUridine_synth_N"/>
</dbReference>
<comment type="function">
    <text evidence="5">Responsible for synthesis of pseudouridine from uracil-55 in the psi GC loop of transfer RNAs.</text>
</comment>